<evidence type="ECO:0000313" key="6">
    <source>
        <dbReference type="Proteomes" id="UP000824071"/>
    </source>
</evidence>
<dbReference type="PANTHER" id="PTHR30563:SF0">
    <property type="entry name" value="DNA RECOMBINATION PROTEIN RMUC"/>
    <property type="match status" value="1"/>
</dbReference>
<evidence type="ECO:0000256" key="2">
    <source>
        <dbReference type="ARBA" id="ARBA00009840"/>
    </source>
</evidence>
<dbReference type="Proteomes" id="UP000824071">
    <property type="component" value="Unassembled WGS sequence"/>
</dbReference>
<gene>
    <name evidence="5" type="primary">rmuC</name>
    <name evidence="5" type="ORF">IAC53_02570</name>
</gene>
<dbReference type="AlphaFoldDB" id="A0A9D1IEJ5"/>
<accession>A0A9D1IEJ5</accession>
<protein>
    <submittedName>
        <fullName evidence="5">DNA recombination protein RmuC</fullName>
    </submittedName>
</protein>
<name>A0A9D1IEJ5_9FIRM</name>
<keyword evidence="4" id="KW-0233">DNA recombination</keyword>
<evidence type="ECO:0000256" key="1">
    <source>
        <dbReference type="ARBA" id="ARBA00003416"/>
    </source>
</evidence>
<dbReference type="Pfam" id="PF02646">
    <property type="entry name" value="RmuC"/>
    <property type="match status" value="1"/>
</dbReference>
<comment type="similarity">
    <text evidence="2">Belongs to the RmuC family.</text>
</comment>
<evidence type="ECO:0000256" key="4">
    <source>
        <dbReference type="ARBA" id="ARBA00023172"/>
    </source>
</evidence>
<evidence type="ECO:0000256" key="3">
    <source>
        <dbReference type="ARBA" id="ARBA00023054"/>
    </source>
</evidence>
<comment type="function">
    <text evidence="1">Involved in DNA recombination.</text>
</comment>
<reference evidence="5" key="2">
    <citation type="journal article" date="2021" name="PeerJ">
        <title>Extensive microbial diversity within the chicken gut microbiome revealed by metagenomics and culture.</title>
        <authorList>
            <person name="Gilroy R."/>
            <person name="Ravi A."/>
            <person name="Getino M."/>
            <person name="Pursley I."/>
            <person name="Horton D.L."/>
            <person name="Alikhan N.F."/>
            <person name="Baker D."/>
            <person name="Gharbi K."/>
            <person name="Hall N."/>
            <person name="Watson M."/>
            <person name="Adriaenssens E.M."/>
            <person name="Foster-Nyarko E."/>
            <person name="Jarju S."/>
            <person name="Secka A."/>
            <person name="Antonio M."/>
            <person name="Oren A."/>
            <person name="Chaudhuri R.R."/>
            <person name="La Ragione R."/>
            <person name="Hildebrand F."/>
            <person name="Pallen M.J."/>
        </authorList>
    </citation>
    <scope>NUCLEOTIDE SEQUENCE</scope>
    <source>
        <strain evidence="5">ChiGjej1B1-19959</strain>
    </source>
</reference>
<keyword evidence="3" id="KW-0175">Coiled coil</keyword>
<evidence type="ECO:0000313" key="5">
    <source>
        <dbReference type="EMBL" id="HIU35475.1"/>
    </source>
</evidence>
<dbReference type="GO" id="GO:0006310">
    <property type="term" value="P:DNA recombination"/>
    <property type="evidence" value="ECO:0007669"/>
    <property type="project" value="UniProtKB-KW"/>
</dbReference>
<sequence>MEMLILALAGAAVVLLLAVLAVCLRTARQTRSDASAAELQALAARLEELRKTTADAFSQNRMERADEAERMQKKLDDMTRATLEQRITLGETVTKSLGDIRDRLLLQGEKQTKSVEEAVTKMQQSNEKKLDEMRSTVDEKLTATLTTRLNVSFTTVSEQLENLYKSLGEMKELSAGVTVNVGALNRVLTNVKARGTWAEVQLENILDQTIPHMYDKNVATGEKDSERVEFAIRIPASDDPSRITYLPVDSKFPMEDYVRLCTAADAADQEALKAARKALETRVLGEAKTIKKYIRVPNTTPFAIMYLATEGLYAEVASSQSGLLERIQSEYNVMVAGPSTITALLNSLAMGFKTVAINEKANEVRELLSAAKAQYVKFGEVLATAQRKIEEAGKTLGEAQHRNEIIHNRLKKVEDTDASAAAELLGLPDEGAAGD</sequence>
<dbReference type="PANTHER" id="PTHR30563">
    <property type="entry name" value="DNA RECOMBINATION PROTEIN RMUC"/>
    <property type="match status" value="1"/>
</dbReference>
<organism evidence="5 6">
    <name type="scientific">Candidatus Fimenecus excrementigallinarum</name>
    <dbReference type="NCBI Taxonomy" id="2840816"/>
    <lineage>
        <taxon>Bacteria</taxon>
        <taxon>Bacillati</taxon>
        <taxon>Bacillota</taxon>
        <taxon>Clostridia</taxon>
        <taxon>Candidatus Fimenecus</taxon>
    </lineage>
</organism>
<dbReference type="InterPro" id="IPR003798">
    <property type="entry name" value="DNA_recombination_RmuC"/>
</dbReference>
<comment type="caution">
    <text evidence="5">The sequence shown here is derived from an EMBL/GenBank/DDBJ whole genome shotgun (WGS) entry which is preliminary data.</text>
</comment>
<dbReference type="EMBL" id="DVMW01000024">
    <property type="protein sequence ID" value="HIU35475.1"/>
    <property type="molecule type" value="Genomic_DNA"/>
</dbReference>
<reference evidence="5" key="1">
    <citation type="submission" date="2020-10" db="EMBL/GenBank/DDBJ databases">
        <authorList>
            <person name="Gilroy R."/>
        </authorList>
    </citation>
    <scope>NUCLEOTIDE SEQUENCE</scope>
    <source>
        <strain evidence="5">ChiGjej1B1-19959</strain>
    </source>
</reference>
<proteinExistence type="inferred from homology"/>